<accession>A0A0U5FBG4</accession>
<dbReference type="KEGG" id="xcn:J169_01635"/>
<dbReference type="KEGG" id="xcu:J159_01635"/>
<dbReference type="KEGG" id="xcf:J172_01630"/>
<name>A0A0U5FBG4_XANCI</name>
<comment type="caution">
    <text evidence="1">The sequence shown here is derived from an EMBL/GenBank/DDBJ whole genome shotgun (WGS) entry which is preliminary data.</text>
</comment>
<dbReference type="KEGG" id="xcm:J164_01635"/>
<organism evidence="1 2">
    <name type="scientific">Xanthomonas citri pv. citri</name>
    <dbReference type="NCBI Taxonomy" id="611301"/>
    <lineage>
        <taxon>Bacteria</taxon>
        <taxon>Pseudomonadati</taxon>
        <taxon>Pseudomonadota</taxon>
        <taxon>Gammaproteobacteria</taxon>
        <taxon>Lysobacterales</taxon>
        <taxon>Lysobacteraceae</taxon>
        <taxon>Xanthomonas</taxon>
    </lineage>
</organism>
<gene>
    <name evidence="1" type="ORF">XAC3562_210218</name>
</gene>
<dbReference type="Proteomes" id="UP000052230">
    <property type="component" value="Unassembled WGS sequence"/>
</dbReference>
<dbReference type="KEGG" id="xcw:J162_01635"/>
<protein>
    <submittedName>
        <fullName evidence="1">Uncharacterized protein</fullName>
    </submittedName>
</protein>
<dbReference type="RefSeq" id="WP_003483614.1">
    <property type="nucleotide sequence ID" value="NZ_CAVLHM010000011.1"/>
</dbReference>
<reference evidence="1 2" key="1">
    <citation type="submission" date="2014-09" db="EMBL/GenBank/DDBJ databases">
        <authorList>
            <person name="Regsiter A."/>
        </authorList>
    </citation>
    <scope>NUCLEOTIDE SEQUENCE [LARGE SCALE GENOMIC DNA]</scope>
</reference>
<dbReference type="KEGG" id="xcr:J163_01635"/>
<evidence type="ECO:0000313" key="2">
    <source>
        <dbReference type="Proteomes" id="UP000052230"/>
    </source>
</evidence>
<dbReference type="GeneID" id="66913591"/>
<keyword evidence="2" id="KW-1185">Reference proteome</keyword>
<dbReference type="EMBL" id="CCXZ01000113">
    <property type="protein sequence ID" value="CEG15754.1"/>
    <property type="molecule type" value="Genomic_DNA"/>
</dbReference>
<sequence>MEEPNKSALALLQHEASALLALFDQLRGDAAPRCATADDLAGALVRRDEHEHAARVTN</sequence>
<evidence type="ECO:0000313" key="1">
    <source>
        <dbReference type="EMBL" id="CEG15754.1"/>
    </source>
</evidence>
<dbReference type="AlphaFoldDB" id="A0A0U5FBG4"/>
<proteinExistence type="predicted"/>